<feature type="transmembrane region" description="Helical" evidence="1">
    <location>
        <begin position="430"/>
        <end position="449"/>
    </location>
</feature>
<evidence type="ECO:0000313" key="2">
    <source>
        <dbReference type="EMBL" id="KRM71325.1"/>
    </source>
</evidence>
<feature type="transmembrane region" description="Helical" evidence="1">
    <location>
        <begin position="170"/>
        <end position="194"/>
    </location>
</feature>
<dbReference type="PRINTS" id="PR00173">
    <property type="entry name" value="EDTRNSPORT"/>
</dbReference>
<dbReference type="STRING" id="1423727.FC34_GL001805"/>
<feature type="transmembrane region" description="Helical" evidence="1">
    <location>
        <begin position="380"/>
        <end position="400"/>
    </location>
</feature>
<keyword evidence="1" id="KW-0472">Membrane</keyword>
<feature type="transmembrane region" description="Helical" evidence="1">
    <location>
        <begin position="135"/>
        <end position="164"/>
    </location>
</feature>
<feature type="transmembrane region" description="Helical" evidence="1">
    <location>
        <begin position="526"/>
        <end position="544"/>
    </location>
</feature>
<comment type="caution">
    <text evidence="2">The sequence shown here is derived from an EMBL/GenBank/DDBJ whole genome shotgun (WGS) entry which is preliminary data.</text>
</comment>
<dbReference type="EMBL" id="AYZQ01000005">
    <property type="protein sequence ID" value="KRM71325.1"/>
    <property type="molecule type" value="Genomic_DNA"/>
</dbReference>
<feature type="transmembrane region" description="Helical" evidence="1">
    <location>
        <begin position="497"/>
        <end position="520"/>
    </location>
</feature>
<feature type="transmembrane region" description="Helical" evidence="1">
    <location>
        <begin position="244"/>
        <end position="262"/>
    </location>
</feature>
<evidence type="ECO:0000313" key="3">
    <source>
        <dbReference type="Proteomes" id="UP000051672"/>
    </source>
</evidence>
<dbReference type="Proteomes" id="UP000051672">
    <property type="component" value="Unassembled WGS sequence"/>
</dbReference>
<reference evidence="2 3" key="1">
    <citation type="journal article" date="2015" name="Genome Announc.">
        <title>Expanding the biotechnology potential of lactobacilli through comparative genomics of 213 strains and associated genera.</title>
        <authorList>
            <person name="Sun Z."/>
            <person name="Harris H.M."/>
            <person name="McCann A."/>
            <person name="Guo C."/>
            <person name="Argimon S."/>
            <person name="Zhang W."/>
            <person name="Yang X."/>
            <person name="Jeffery I.B."/>
            <person name="Cooney J.C."/>
            <person name="Kagawa T.F."/>
            <person name="Liu W."/>
            <person name="Song Y."/>
            <person name="Salvetti E."/>
            <person name="Wrobel A."/>
            <person name="Rasinkangas P."/>
            <person name="Parkhill J."/>
            <person name="Rea M.C."/>
            <person name="O'Sullivan O."/>
            <person name="Ritari J."/>
            <person name="Douillard F.P."/>
            <person name="Paul Ross R."/>
            <person name="Yang R."/>
            <person name="Briner A.E."/>
            <person name="Felis G.E."/>
            <person name="de Vos W.M."/>
            <person name="Barrangou R."/>
            <person name="Klaenhammer T.R."/>
            <person name="Caufield P.W."/>
            <person name="Cui Y."/>
            <person name="Zhang H."/>
            <person name="O'Toole P.W."/>
        </authorList>
    </citation>
    <scope>NUCLEOTIDE SEQUENCE [LARGE SCALE GENOMIC DNA]</scope>
    <source>
        <strain evidence="2 3">DSM 23927</strain>
    </source>
</reference>
<feature type="transmembrane region" description="Helical" evidence="1">
    <location>
        <begin position="63"/>
        <end position="83"/>
    </location>
</feature>
<feature type="transmembrane region" description="Helical" evidence="1">
    <location>
        <begin position="89"/>
        <end position="115"/>
    </location>
</feature>
<organism evidence="2 3">
    <name type="scientific">Lacticaseibacillus brantae DSM 23927</name>
    <dbReference type="NCBI Taxonomy" id="1423727"/>
    <lineage>
        <taxon>Bacteria</taxon>
        <taxon>Bacillati</taxon>
        <taxon>Bacillota</taxon>
        <taxon>Bacilli</taxon>
        <taxon>Lactobacillales</taxon>
        <taxon>Lactobacillaceae</taxon>
        <taxon>Lacticaseibacillus</taxon>
    </lineage>
</organism>
<gene>
    <name evidence="2" type="ORF">FC34_GL001805</name>
</gene>
<dbReference type="PATRIC" id="fig|1423727.3.peg.1830"/>
<dbReference type="RefSeq" id="WP_057895081.1">
    <property type="nucleotide sequence ID" value="NZ_AYZQ01000005.1"/>
</dbReference>
<protein>
    <submittedName>
        <fullName evidence="2">Uncharacterized protein</fullName>
    </submittedName>
</protein>
<feature type="transmembrane region" description="Helical" evidence="1">
    <location>
        <begin position="269"/>
        <end position="290"/>
    </location>
</feature>
<accession>A0A0R2AVQ3</accession>
<dbReference type="AlphaFoldDB" id="A0A0R2AVQ3"/>
<keyword evidence="3" id="KW-1185">Reference proteome</keyword>
<keyword evidence="1" id="KW-0812">Transmembrane</keyword>
<name>A0A0R2AVQ3_9LACO</name>
<feature type="transmembrane region" description="Helical" evidence="1">
    <location>
        <begin position="455"/>
        <end position="477"/>
    </location>
</feature>
<evidence type="ECO:0000256" key="1">
    <source>
        <dbReference type="SAM" id="Phobius"/>
    </source>
</evidence>
<proteinExistence type="predicted"/>
<feature type="transmembrane region" description="Helical" evidence="1">
    <location>
        <begin position="406"/>
        <end position="423"/>
    </location>
</feature>
<keyword evidence="1" id="KW-1133">Transmembrane helix</keyword>
<feature type="transmembrane region" description="Helical" evidence="1">
    <location>
        <begin position="206"/>
        <end position="224"/>
    </location>
</feature>
<dbReference type="OrthoDB" id="2659138at2"/>
<sequence length="558" mass="61715">MAAIKALALPSALTWLTKLNPWLSHQVVNPNQYQLLVASKLTLAGRSQSSLGGMRKKESPHPLRNLFIGYLIVGALLGFFMLIPMNAPLSAGLLMNSLFIMFFLTMLTSFSTLILDPRDQTIFSTHAVDRKTINYARLTVVGIYFAVTIFAMGLPAVVVLGIRLGLLTGLMTALGILLLGLTTLSLSLFLYLLVLRFFDGERLKNILNILQIVIIIAMYVVGQLPNLLPKTDYSFLTTGLDGAFHWYYLVFMPFWFMGPTIMPSVGLTTLTLTLTGLAILAPVILMLIYLRFSTNFETYLIKLDQSSDKARHEGWYFKLTRRLFARQQNAPFFTLGWQLLGVERDFKLRVYPQVAYALIIPGLLLFSFMREAPWTMVSAFVAYIPYFLIMAVPIAVLNLQFSHQPLAMRIFTYVPFAAPGILARGVVSALFFRLLAPLTLVLGVFASVITRGQAIIPTIGGLAMTYAGTLLIGLFVFNHRLPFAQAFSPDNAKGGAVNLVGGIGALIIVAIIVVAGGLIHNLFFDLGITVFWIIIAAVIGRLYTHRAFQPATSEINNE</sequence>
<feature type="transmembrane region" description="Helical" evidence="1">
    <location>
        <begin position="350"/>
        <end position="368"/>
    </location>
</feature>